<organism evidence="12 13">
    <name type="scientific">Ligaoa zhengdingensis</name>
    <dbReference type="NCBI Taxonomy" id="2763658"/>
    <lineage>
        <taxon>Bacteria</taxon>
        <taxon>Bacillati</taxon>
        <taxon>Bacillota</taxon>
        <taxon>Clostridia</taxon>
        <taxon>Eubacteriales</taxon>
        <taxon>Oscillospiraceae</taxon>
        <taxon>Ligaoa</taxon>
    </lineage>
</organism>
<evidence type="ECO:0000256" key="4">
    <source>
        <dbReference type="ARBA" id="ARBA00013185"/>
    </source>
</evidence>
<reference evidence="12" key="1">
    <citation type="submission" date="2020-08" db="EMBL/GenBank/DDBJ databases">
        <title>Genome public.</title>
        <authorList>
            <person name="Liu C."/>
            <person name="Sun Q."/>
        </authorList>
    </citation>
    <scope>NUCLEOTIDE SEQUENCE</scope>
    <source>
        <strain evidence="12">NSJ-31</strain>
    </source>
</reference>
<dbReference type="GO" id="GO:0004034">
    <property type="term" value="F:aldose 1-epimerase activity"/>
    <property type="evidence" value="ECO:0007669"/>
    <property type="project" value="UniProtKB-EC"/>
</dbReference>
<dbReference type="PANTHER" id="PTHR10091:SF0">
    <property type="entry name" value="GALACTOSE MUTAROTASE"/>
    <property type="match status" value="1"/>
</dbReference>
<evidence type="ECO:0000256" key="10">
    <source>
        <dbReference type="PIRSR" id="PIRSR005096-2"/>
    </source>
</evidence>
<evidence type="ECO:0000313" key="13">
    <source>
        <dbReference type="Proteomes" id="UP000653127"/>
    </source>
</evidence>
<name>A0A926DXD0_9FIRM</name>
<evidence type="ECO:0000256" key="7">
    <source>
        <dbReference type="ARBA" id="ARBA00023277"/>
    </source>
</evidence>
<dbReference type="PANTHER" id="PTHR10091">
    <property type="entry name" value="ALDOSE-1-EPIMERASE"/>
    <property type="match status" value="1"/>
</dbReference>
<dbReference type="SUPFAM" id="SSF74650">
    <property type="entry name" value="Galactose mutarotase-like"/>
    <property type="match status" value="1"/>
</dbReference>
<dbReference type="NCBIfam" id="NF008277">
    <property type="entry name" value="PRK11055.1"/>
    <property type="match status" value="1"/>
</dbReference>
<dbReference type="GO" id="GO:0006006">
    <property type="term" value="P:glucose metabolic process"/>
    <property type="evidence" value="ECO:0007669"/>
    <property type="project" value="TreeGrafter"/>
</dbReference>
<evidence type="ECO:0000256" key="8">
    <source>
        <dbReference type="PIRNR" id="PIRNR005096"/>
    </source>
</evidence>
<keyword evidence="6 8" id="KW-0413">Isomerase</keyword>
<dbReference type="InterPro" id="IPR018052">
    <property type="entry name" value="Ald1_epimerase_CS"/>
</dbReference>
<dbReference type="InterPro" id="IPR015443">
    <property type="entry name" value="Aldose_1-epimerase"/>
</dbReference>
<comment type="catalytic activity">
    <reaction evidence="1 8">
        <text>alpha-D-glucose = beta-D-glucose</text>
        <dbReference type="Rhea" id="RHEA:10264"/>
        <dbReference type="ChEBI" id="CHEBI:15903"/>
        <dbReference type="ChEBI" id="CHEBI:17925"/>
        <dbReference type="EC" id="5.1.3.3"/>
    </reaction>
</comment>
<dbReference type="Gene3D" id="2.70.98.10">
    <property type="match status" value="1"/>
</dbReference>
<sequence>MTKKKFGVTHVGDEVTAYTLKNSSGAYVTLLDYGCTIQAICVPDRDGKLVDVCLGYHTIEEYEQNDSYLGAVIGRFGNRIEKGRFELNGKTYEVAVNNGPNHLHGGMKGFDKYIWDVLTTDDSIQFSRLSPDMEEGYPGNLAVSVTYRFTEENELVLDYQAKSDADTVLNLTNHCYFNLSGEGSGTVLDHDLQLLSSHYMEGDADCLATGKVLDVAGTPFDFREAKKIGRDIGMDDVQLKYGGGYDHNFIIDSKAYLKKTAVLSSNATGIRMTVWTTQPGVQVYSGNVLTHRQGKTGVYDPHDALCLETQHFPNSVGKKEFPSVILKKGEEYSQLTVYHFER</sequence>
<dbReference type="PIRSF" id="PIRSF005096">
    <property type="entry name" value="GALM"/>
    <property type="match status" value="1"/>
</dbReference>
<protein>
    <recommendedName>
        <fullName evidence="5 8">Aldose 1-epimerase</fullName>
        <ecNumber evidence="4 8">5.1.3.3</ecNumber>
    </recommendedName>
</protein>
<evidence type="ECO:0000256" key="5">
    <source>
        <dbReference type="ARBA" id="ARBA00014165"/>
    </source>
</evidence>
<evidence type="ECO:0000256" key="6">
    <source>
        <dbReference type="ARBA" id="ARBA00023235"/>
    </source>
</evidence>
<accession>A0A926DXD0</accession>
<feature type="active site" description="Proton donor" evidence="9">
    <location>
        <position position="174"/>
    </location>
</feature>
<evidence type="ECO:0000256" key="9">
    <source>
        <dbReference type="PIRSR" id="PIRSR005096-1"/>
    </source>
</evidence>
<feature type="binding site" evidence="11">
    <location>
        <begin position="174"/>
        <end position="176"/>
    </location>
    <ligand>
        <name>beta-D-galactose</name>
        <dbReference type="ChEBI" id="CHEBI:27667"/>
    </ligand>
</feature>
<evidence type="ECO:0000256" key="3">
    <source>
        <dbReference type="ARBA" id="ARBA00006206"/>
    </source>
</evidence>
<dbReference type="InterPro" id="IPR047215">
    <property type="entry name" value="Galactose_mutarotase-like"/>
</dbReference>
<gene>
    <name evidence="12" type="ORF">H8711_09505</name>
</gene>
<dbReference type="InterPro" id="IPR008183">
    <property type="entry name" value="Aldose_1/G6P_1-epimerase"/>
</dbReference>
<dbReference type="GO" id="GO:0033499">
    <property type="term" value="P:galactose catabolic process via UDP-galactose, Leloir pathway"/>
    <property type="evidence" value="ECO:0007669"/>
    <property type="project" value="TreeGrafter"/>
</dbReference>
<dbReference type="PROSITE" id="PS00545">
    <property type="entry name" value="ALDOSE_1_EPIMERASE"/>
    <property type="match status" value="1"/>
</dbReference>
<feature type="binding site" evidence="11">
    <location>
        <begin position="78"/>
        <end position="79"/>
    </location>
    <ligand>
        <name>beta-D-galactose</name>
        <dbReference type="ChEBI" id="CHEBI:27667"/>
    </ligand>
</feature>
<dbReference type="EMBL" id="JACRST010000015">
    <property type="protein sequence ID" value="MBC8547163.1"/>
    <property type="molecule type" value="Genomic_DNA"/>
</dbReference>
<comment type="caution">
    <text evidence="12">The sequence shown here is derived from an EMBL/GenBank/DDBJ whole genome shotgun (WGS) entry which is preliminary data.</text>
</comment>
<comment type="similarity">
    <text evidence="3 8">Belongs to the aldose epimerase family.</text>
</comment>
<dbReference type="CDD" id="cd09019">
    <property type="entry name" value="galactose_mutarotase_like"/>
    <property type="match status" value="1"/>
</dbReference>
<feature type="binding site" evidence="10">
    <location>
        <position position="246"/>
    </location>
    <ligand>
        <name>beta-D-galactose</name>
        <dbReference type="ChEBI" id="CHEBI:27667"/>
    </ligand>
</feature>
<keyword evidence="7 8" id="KW-0119">Carbohydrate metabolism</keyword>
<dbReference type="InterPro" id="IPR014718">
    <property type="entry name" value="GH-type_carb-bd"/>
</dbReference>
<feature type="active site" description="Proton acceptor" evidence="9">
    <location>
        <position position="308"/>
    </location>
</feature>
<dbReference type="AlphaFoldDB" id="A0A926DXD0"/>
<proteinExistence type="inferred from homology"/>
<evidence type="ECO:0000256" key="11">
    <source>
        <dbReference type="PIRSR" id="PIRSR005096-3"/>
    </source>
</evidence>
<evidence type="ECO:0000256" key="1">
    <source>
        <dbReference type="ARBA" id="ARBA00001614"/>
    </source>
</evidence>
<evidence type="ECO:0000313" key="12">
    <source>
        <dbReference type="EMBL" id="MBC8547163.1"/>
    </source>
</evidence>
<dbReference type="Pfam" id="PF01263">
    <property type="entry name" value="Aldose_epim"/>
    <property type="match status" value="1"/>
</dbReference>
<dbReference type="Proteomes" id="UP000653127">
    <property type="component" value="Unassembled WGS sequence"/>
</dbReference>
<keyword evidence="13" id="KW-1185">Reference proteome</keyword>
<dbReference type="GO" id="GO:0030246">
    <property type="term" value="F:carbohydrate binding"/>
    <property type="evidence" value="ECO:0007669"/>
    <property type="project" value="InterPro"/>
</dbReference>
<evidence type="ECO:0000256" key="2">
    <source>
        <dbReference type="ARBA" id="ARBA00005028"/>
    </source>
</evidence>
<comment type="pathway">
    <text evidence="2 8">Carbohydrate metabolism; hexose metabolism.</text>
</comment>
<dbReference type="InterPro" id="IPR011013">
    <property type="entry name" value="Gal_mutarotase_sf_dom"/>
</dbReference>
<dbReference type="EC" id="5.1.3.3" evidence="4 8"/>